<keyword evidence="1" id="KW-0328">Glycosyltransferase</keyword>
<dbReference type="PANTHER" id="PTHR12526">
    <property type="entry name" value="GLYCOSYLTRANSFERASE"/>
    <property type="match status" value="1"/>
</dbReference>
<keyword evidence="5" id="KW-1185">Reference proteome</keyword>
<dbReference type="AlphaFoldDB" id="A0A375YG64"/>
<dbReference type="STRING" id="39692.BST38_17750"/>
<dbReference type="PANTHER" id="PTHR12526:SF572">
    <property type="entry name" value="BLL5144 PROTEIN"/>
    <property type="match status" value="1"/>
</dbReference>
<dbReference type="InterPro" id="IPR028098">
    <property type="entry name" value="Glyco_trans_4-like_N"/>
</dbReference>
<evidence type="ECO:0000259" key="3">
    <source>
        <dbReference type="Pfam" id="PF13439"/>
    </source>
</evidence>
<protein>
    <submittedName>
        <fullName evidence="4">Group 1 glycosyl transferase [Frankia sp. EAN1pec]</fullName>
    </submittedName>
</protein>
<dbReference type="EMBL" id="UEGS01000001">
    <property type="protein sequence ID" value="SRX80080.1"/>
    <property type="molecule type" value="Genomic_DNA"/>
</dbReference>
<dbReference type="Gene3D" id="3.40.50.2000">
    <property type="entry name" value="Glycogen Phosphorylase B"/>
    <property type="match status" value="2"/>
</dbReference>
<name>A0A375YG64_MYCPF</name>
<keyword evidence="2 4" id="KW-0808">Transferase</keyword>
<dbReference type="GO" id="GO:0016757">
    <property type="term" value="F:glycosyltransferase activity"/>
    <property type="evidence" value="ECO:0007669"/>
    <property type="project" value="UniProtKB-KW"/>
</dbReference>
<reference evidence="4 5" key="1">
    <citation type="submission" date="2018-05" db="EMBL/GenBank/DDBJ databases">
        <authorList>
            <consortium name="IHU Genomes"/>
        </authorList>
    </citation>
    <scope>NUCLEOTIDE SEQUENCE [LARGE SCALE GENOMIC DNA]</scope>
    <source>
        <strain evidence="4 5">P7335</strain>
    </source>
</reference>
<sequence length="389" mass="41161">MPTFESMLGPTPRRWASGTIRFGLLSSFPPTPCGLATFASALTTALSARGAEVAIVRIADGTESSEPRVIGELVNGSSLSAAGCAESLNSCDIAVIQHQYGLYGGADGDELLTILRGLRVPAVAIAHTVLENPEPQQKWVLEQVVALTDRVVVMTEVARERLCRDYGADRRKVVVIPHGAVLPSQPRLKRASRPVILSFGLLGPGKGIEHVIGVMPSLLNVPGRPRYVIAGQTHPKVLVREGESYRDSLVEQVRAGGLTDSVTFDGRYLDRTSLSALIQGAAVIVLPYDSTDQVTSGVLVDAVASGRPVVATAFPHAVELLRDGAGILVPHGDPEALTAALRRVLTQPRLAGTMASAARELAVAMAWPVVADGYIQLAAGLLAERRMGR</sequence>
<evidence type="ECO:0000256" key="2">
    <source>
        <dbReference type="ARBA" id="ARBA00022679"/>
    </source>
</evidence>
<dbReference type="RefSeq" id="WP_110781785.1">
    <property type="nucleotide sequence ID" value="NZ_MVID01000017.1"/>
</dbReference>
<accession>A0A375YG64</accession>
<dbReference type="SUPFAM" id="SSF53756">
    <property type="entry name" value="UDP-Glycosyltransferase/glycogen phosphorylase"/>
    <property type="match status" value="1"/>
</dbReference>
<evidence type="ECO:0000256" key="1">
    <source>
        <dbReference type="ARBA" id="ARBA00022676"/>
    </source>
</evidence>
<evidence type="ECO:0000313" key="4">
    <source>
        <dbReference type="EMBL" id="SRX80080.1"/>
    </source>
</evidence>
<feature type="domain" description="Glycosyltransferase subfamily 4-like N-terminal" evidence="3">
    <location>
        <begin position="34"/>
        <end position="179"/>
    </location>
</feature>
<dbReference type="Pfam" id="PF13439">
    <property type="entry name" value="Glyco_transf_4"/>
    <property type="match status" value="1"/>
</dbReference>
<gene>
    <name evidence="4" type="ORF">MPP7335_01819</name>
</gene>
<dbReference type="Pfam" id="PF13692">
    <property type="entry name" value="Glyco_trans_1_4"/>
    <property type="match status" value="1"/>
</dbReference>
<evidence type="ECO:0000313" key="5">
    <source>
        <dbReference type="Proteomes" id="UP000252008"/>
    </source>
</evidence>
<dbReference type="Proteomes" id="UP000252008">
    <property type="component" value="Unassembled WGS sequence"/>
</dbReference>
<proteinExistence type="predicted"/>
<organism evidence="4 5">
    <name type="scientific">Mycolicibacterium parafortuitum</name>
    <name type="common">Mycobacterium parafortuitum</name>
    <dbReference type="NCBI Taxonomy" id="39692"/>
    <lineage>
        <taxon>Bacteria</taxon>
        <taxon>Bacillati</taxon>
        <taxon>Actinomycetota</taxon>
        <taxon>Actinomycetes</taxon>
        <taxon>Mycobacteriales</taxon>
        <taxon>Mycobacteriaceae</taxon>
        <taxon>Mycolicibacterium</taxon>
    </lineage>
</organism>